<feature type="transmembrane region" description="Helical" evidence="7">
    <location>
        <begin position="27"/>
        <end position="51"/>
    </location>
</feature>
<evidence type="ECO:0000256" key="2">
    <source>
        <dbReference type="ARBA" id="ARBA00022448"/>
    </source>
</evidence>
<feature type="domain" description="ABC transmembrane type-1" evidence="8">
    <location>
        <begin position="91"/>
        <end position="302"/>
    </location>
</feature>
<feature type="transmembrane region" description="Helical" evidence="7">
    <location>
        <begin position="159"/>
        <end position="178"/>
    </location>
</feature>
<dbReference type="RefSeq" id="WP_397558540.1">
    <property type="nucleotide sequence ID" value="NZ_JBIQWL010000016.1"/>
</dbReference>
<dbReference type="PANTHER" id="PTHR43744">
    <property type="entry name" value="ABC TRANSPORTER PERMEASE PROTEIN MG189-RELATED-RELATED"/>
    <property type="match status" value="1"/>
</dbReference>
<feature type="transmembrane region" description="Helical" evidence="7">
    <location>
        <begin position="200"/>
        <end position="223"/>
    </location>
</feature>
<sequence length="313" mass="34545">MTTQFASTRLPVGTTARSVRRRLADPLFNALTMAILLTAIVAVIYPIYFIVIASVSEPSRVYDGQVWLWPVGFTLDGYARLLGDPTVWRGLANSILYTGLATALSVFLVISSGYVLSRKDLPGRRTITFLLVVTLFFDGGFIPKFLVVRDLGLLDTVGAMILPGAVAVWNVIIARAFFETNLPDELREAAQMDGASDFRFFFRIAVPLSKPLIALMIVIHLVWNWNGFFDALIYLNNPDLYPLQLVLRNLLVQSDLSGSANMSGDLGSYEAAQRLAELLKYAAIVFASVPLLLMVPFLQRFFTQGALIGAVKN</sequence>
<feature type="transmembrane region" description="Helical" evidence="7">
    <location>
        <begin position="128"/>
        <end position="147"/>
    </location>
</feature>
<evidence type="ECO:0000256" key="5">
    <source>
        <dbReference type="ARBA" id="ARBA00022989"/>
    </source>
</evidence>
<evidence type="ECO:0000256" key="7">
    <source>
        <dbReference type="RuleBase" id="RU363032"/>
    </source>
</evidence>
<keyword evidence="10" id="KW-1185">Reference proteome</keyword>
<keyword evidence="5 7" id="KW-1133">Transmembrane helix</keyword>
<dbReference type="PROSITE" id="PS50928">
    <property type="entry name" value="ABC_TM1"/>
    <property type="match status" value="1"/>
</dbReference>
<comment type="subcellular location">
    <subcellularLocation>
        <location evidence="1 7">Cell membrane</location>
        <topology evidence="1 7">Multi-pass membrane protein</topology>
    </subcellularLocation>
</comment>
<dbReference type="CDD" id="cd06261">
    <property type="entry name" value="TM_PBP2"/>
    <property type="match status" value="1"/>
</dbReference>
<evidence type="ECO:0000256" key="6">
    <source>
        <dbReference type="ARBA" id="ARBA00023136"/>
    </source>
</evidence>
<dbReference type="SUPFAM" id="SSF161098">
    <property type="entry name" value="MetI-like"/>
    <property type="match status" value="1"/>
</dbReference>
<evidence type="ECO:0000313" key="9">
    <source>
        <dbReference type="EMBL" id="MFH8253116.1"/>
    </source>
</evidence>
<accession>A0ABW7QDZ4</accession>
<keyword evidence="3" id="KW-1003">Cell membrane</keyword>
<comment type="caution">
    <text evidence="9">The sequence shown here is derived from an EMBL/GenBank/DDBJ whole genome shotgun (WGS) entry which is preliminary data.</text>
</comment>
<dbReference type="Proteomes" id="UP001610861">
    <property type="component" value="Unassembled WGS sequence"/>
</dbReference>
<protein>
    <submittedName>
        <fullName evidence="9">Carbohydrate ABC transporter permease</fullName>
    </submittedName>
</protein>
<evidence type="ECO:0000256" key="3">
    <source>
        <dbReference type="ARBA" id="ARBA00022475"/>
    </source>
</evidence>
<comment type="similarity">
    <text evidence="7">Belongs to the binding-protein-dependent transport system permease family.</text>
</comment>
<organism evidence="9 10">
    <name type="scientific">Microbacterium alkaliflavum</name>
    <dbReference type="NCBI Taxonomy" id="3248839"/>
    <lineage>
        <taxon>Bacteria</taxon>
        <taxon>Bacillati</taxon>
        <taxon>Actinomycetota</taxon>
        <taxon>Actinomycetes</taxon>
        <taxon>Micrococcales</taxon>
        <taxon>Microbacteriaceae</taxon>
        <taxon>Microbacterium</taxon>
    </lineage>
</organism>
<reference evidence="9 10" key="1">
    <citation type="submission" date="2024-09" db="EMBL/GenBank/DDBJ databases">
        <authorList>
            <person name="Pan X."/>
        </authorList>
    </citation>
    <scope>NUCLEOTIDE SEQUENCE [LARGE SCALE GENOMIC DNA]</scope>
    <source>
        <strain evidence="9 10">B2969</strain>
    </source>
</reference>
<dbReference type="Pfam" id="PF00528">
    <property type="entry name" value="BPD_transp_1"/>
    <property type="match status" value="1"/>
</dbReference>
<keyword evidence="2 7" id="KW-0813">Transport</keyword>
<name>A0ABW7QDZ4_9MICO</name>
<dbReference type="EMBL" id="JBIQWL010000016">
    <property type="protein sequence ID" value="MFH8253116.1"/>
    <property type="molecule type" value="Genomic_DNA"/>
</dbReference>
<gene>
    <name evidence="9" type="ORF">ACH3VR_22300</name>
</gene>
<dbReference type="Gene3D" id="1.10.3720.10">
    <property type="entry name" value="MetI-like"/>
    <property type="match status" value="1"/>
</dbReference>
<evidence type="ECO:0000256" key="1">
    <source>
        <dbReference type="ARBA" id="ARBA00004651"/>
    </source>
</evidence>
<feature type="transmembrane region" description="Helical" evidence="7">
    <location>
        <begin position="95"/>
        <end position="116"/>
    </location>
</feature>
<proteinExistence type="inferred from homology"/>
<keyword evidence="6 7" id="KW-0472">Membrane</keyword>
<evidence type="ECO:0000313" key="10">
    <source>
        <dbReference type="Proteomes" id="UP001610861"/>
    </source>
</evidence>
<feature type="transmembrane region" description="Helical" evidence="7">
    <location>
        <begin position="278"/>
        <end position="298"/>
    </location>
</feature>
<dbReference type="InterPro" id="IPR035906">
    <property type="entry name" value="MetI-like_sf"/>
</dbReference>
<evidence type="ECO:0000256" key="4">
    <source>
        <dbReference type="ARBA" id="ARBA00022692"/>
    </source>
</evidence>
<dbReference type="InterPro" id="IPR000515">
    <property type="entry name" value="MetI-like"/>
</dbReference>
<dbReference type="PANTHER" id="PTHR43744:SF9">
    <property type="entry name" value="POLYGALACTURONAN_RHAMNOGALACTURONAN TRANSPORT SYSTEM PERMEASE PROTEIN YTCP"/>
    <property type="match status" value="1"/>
</dbReference>
<evidence type="ECO:0000259" key="8">
    <source>
        <dbReference type="PROSITE" id="PS50928"/>
    </source>
</evidence>
<keyword evidence="4 7" id="KW-0812">Transmembrane</keyword>